<name>A0A1B8RT70_9CLOT</name>
<sequence>MNRILKNFLSTSVANIIGQLIGFVSIAYYSNILLEYNYGMITYAQQFILYFTMIVLFGVQTFGTRLVVQKDKDYEDLVSELFTFRFIIAVICCIICLIMSSFLSDDSKFPLIIILWSIILIPTSMNFDWFFSGIQDMKHNAVYNLLKTIVPAVIIFISVKSSNDIYIIPIAMVIGVLSGALYYYVILRRYNIKVHFKFSNKIFKRYFVIGIPFLLSGLLAMVNGNIDKIILGASNSRFGELGIYQAAYNFINFIITFIGVLFLPLFPYLVRAYSEGKEKIKRTIKLVMKVVLMITIPISFGGFILADKIILLFYNEQYSPAIEPLKILMIYIFIISIREVYAYSLNAFGLEKKYLKVVGLSATINLLLNLILIPKYGYMAAALVTTLTEVINLILMRAYIRKIVKFNDIKEVIILLIPSIVMGLILSITRIFISNIFVLILISIVIYFITLFTLKIVTINELKEGFKD</sequence>
<dbReference type="eggNOG" id="COG2244">
    <property type="taxonomic scope" value="Bacteria"/>
</dbReference>
<feature type="transmembrane region" description="Helical" evidence="6">
    <location>
        <begin position="141"/>
        <end position="159"/>
    </location>
</feature>
<evidence type="ECO:0000256" key="1">
    <source>
        <dbReference type="ARBA" id="ARBA00004651"/>
    </source>
</evidence>
<feature type="transmembrane region" description="Helical" evidence="6">
    <location>
        <begin position="48"/>
        <end position="68"/>
    </location>
</feature>
<feature type="transmembrane region" description="Helical" evidence="6">
    <location>
        <begin position="354"/>
        <end position="372"/>
    </location>
</feature>
<evidence type="ECO:0000313" key="7">
    <source>
        <dbReference type="EMBL" id="OBY12028.1"/>
    </source>
</evidence>
<keyword evidence="4 6" id="KW-1133">Transmembrane helix</keyword>
<organism evidence="7 8">
    <name type="scientific">Clostridium paraputrificum</name>
    <dbReference type="NCBI Taxonomy" id="29363"/>
    <lineage>
        <taxon>Bacteria</taxon>
        <taxon>Bacillati</taxon>
        <taxon>Bacillota</taxon>
        <taxon>Clostridia</taxon>
        <taxon>Eubacteriales</taxon>
        <taxon>Clostridiaceae</taxon>
        <taxon>Clostridium</taxon>
    </lineage>
</organism>
<gene>
    <name evidence="7" type="ORF">CP373A1_03640</name>
</gene>
<dbReference type="GeneID" id="42775472"/>
<reference evidence="7 8" key="1">
    <citation type="submission" date="2016-06" db="EMBL/GenBank/DDBJ databases">
        <authorList>
            <person name="Kjaerup R.B."/>
            <person name="Dalgaard T.S."/>
            <person name="Juul-Madsen H.R."/>
        </authorList>
    </citation>
    <scope>NUCLEOTIDE SEQUENCE [LARGE SCALE GENOMIC DNA]</scope>
    <source>
        <strain evidence="7 8">373-A1</strain>
    </source>
</reference>
<keyword evidence="8" id="KW-1185">Reference proteome</keyword>
<feature type="transmembrane region" description="Helical" evidence="6">
    <location>
        <begin position="7"/>
        <end position="28"/>
    </location>
</feature>
<dbReference type="AlphaFoldDB" id="A0A1B8RT70"/>
<feature type="transmembrane region" description="Helical" evidence="6">
    <location>
        <begin position="109"/>
        <end position="129"/>
    </location>
</feature>
<protein>
    <submittedName>
        <fullName evidence="7">Uncharacterized protein</fullName>
    </submittedName>
</protein>
<feature type="transmembrane region" description="Helical" evidence="6">
    <location>
        <begin position="439"/>
        <end position="457"/>
    </location>
</feature>
<dbReference type="GO" id="GO:0005886">
    <property type="term" value="C:plasma membrane"/>
    <property type="evidence" value="ECO:0007669"/>
    <property type="project" value="UniProtKB-SubCell"/>
</dbReference>
<comment type="subcellular location">
    <subcellularLocation>
        <location evidence="1">Cell membrane</location>
        <topology evidence="1">Multi-pass membrane protein</topology>
    </subcellularLocation>
</comment>
<feature type="transmembrane region" description="Helical" evidence="6">
    <location>
        <begin position="290"/>
        <end position="313"/>
    </location>
</feature>
<dbReference type="PANTHER" id="PTHR30250">
    <property type="entry name" value="PST FAMILY PREDICTED COLANIC ACID TRANSPORTER"/>
    <property type="match status" value="1"/>
</dbReference>
<feature type="transmembrane region" description="Helical" evidence="6">
    <location>
        <begin position="80"/>
        <end position="103"/>
    </location>
</feature>
<keyword evidence="5 6" id="KW-0472">Membrane</keyword>
<dbReference type="PANTHER" id="PTHR30250:SF11">
    <property type="entry name" value="O-ANTIGEN TRANSPORTER-RELATED"/>
    <property type="match status" value="1"/>
</dbReference>
<dbReference type="CDD" id="cd13128">
    <property type="entry name" value="MATE_Wzx_like"/>
    <property type="match status" value="1"/>
</dbReference>
<evidence type="ECO:0000256" key="3">
    <source>
        <dbReference type="ARBA" id="ARBA00022692"/>
    </source>
</evidence>
<evidence type="ECO:0000313" key="8">
    <source>
        <dbReference type="Proteomes" id="UP000092714"/>
    </source>
</evidence>
<feature type="transmembrane region" description="Helical" evidence="6">
    <location>
        <begin position="325"/>
        <end position="342"/>
    </location>
</feature>
<comment type="caution">
    <text evidence="7">The sequence shown here is derived from an EMBL/GenBank/DDBJ whole genome shotgun (WGS) entry which is preliminary data.</text>
</comment>
<feature type="transmembrane region" description="Helical" evidence="6">
    <location>
        <begin position="412"/>
        <end position="433"/>
    </location>
</feature>
<evidence type="ECO:0000256" key="2">
    <source>
        <dbReference type="ARBA" id="ARBA00022475"/>
    </source>
</evidence>
<proteinExistence type="predicted"/>
<keyword evidence="3 6" id="KW-0812">Transmembrane</keyword>
<feature type="transmembrane region" description="Helical" evidence="6">
    <location>
        <begin position="246"/>
        <end position="270"/>
    </location>
</feature>
<evidence type="ECO:0000256" key="6">
    <source>
        <dbReference type="SAM" id="Phobius"/>
    </source>
</evidence>
<dbReference type="RefSeq" id="WP_027097636.1">
    <property type="nucleotide sequence ID" value="NZ_JBCPCP010000018.1"/>
</dbReference>
<feature type="transmembrane region" description="Helical" evidence="6">
    <location>
        <begin position="206"/>
        <end position="226"/>
    </location>
</feature>
<dbReference type="InterPro" id="IPR050833">
    <property type="entry name" value="Poly_Biosynth_Transport"/>
</dbReference>
<feature type="transmembrane region" description="Helical" evidence="6">
    <location>
        <begin position="165"/>
        <end position="185"/>
    </location>
</feature>
<dbReference type="EMBL" id="MAPZ01000010">
    <property type="protein sequence ID" value="OBY12028.1"/>
    <property type="molecule type" value="Genomic_DNA"/>
</dbReference>
<feature type="transmembrane region" description="Helical" evidence="6">
    <location>
        <begin position="378"/>
        <end position="400"/>
    </location>
</feature>
<keyword evidence="2" id="KW-1003">Cell membrane</keyword>
<accession>A0A1B8RT70</accession>
<evidence type="ECO:0000256" key="4">
    <source>
        <dbReference type="ARBA" id="ARBA00022989"/>
    </source>
</evidence>
<evidence type="ECO:0000256" key="5">
    <source>
        <dbReference type="ARBA" id="ARBA00023136"/>
    </source>
</evidence>
<dbReference type="OrthoDB" id="9815702at2"/>
<dbReference type="InterPro" id="IPR002797">
    <property type="entry name" value="Polysacc_synth"/>
</dbReference>
<dbReference type="Pfam" id="PF01943">
    <property type="entry name" value="Polysacc_synt"/>
    <property type="match status" value="1"/>
</dbReference>
<dbReference type="Proteomes" id="UP000092714">
    <property type="component" value="Unassembled WGS sequence"/>
</dbReference>